<evidence type="ECO:0000313" key="4">
    <source>
        <dbReference type="EMBL" id="EIE98309.1"/>
    </source>
</evidence>
<dbReference type="Gene3D" id="3.10.560.10">
    <property type="entry name" value="Outer membrane lipoprotein wza domain like"/>
    <property type="match status" value="1"/>
</dbReference>
<keyword evidence="2" id="KW-1133">Transmembrane helix</keyword>
<feature type="compositionally biased region" description="Low complexity" evidence="1">
    <location>
        <begin position="96"/>
        <end position="112"/>
    </location>
</feature>
<dbReference type="Pfam" id="PF12836">
    <property type="entry name" value="HHH_3"/>
    <property type="match status" value="1"/>
</dbReference>
<dbReference type="GO" id="GO:0006281">
    <property type="term" value="P:DNA repair"/>
    <property type="evidence" value="ECO:0007669"/>
    <property type="project" value="InterPro"/>
</dbReference>
<proteinExistence type="predicted"/>
<dbReference type="STRING" id="928724.SacglDRAFT_01386"/>
<keyword evidence="2" id="KW-0812">Transmembrane</keyword>
<dbReference type="Proteomes" id="UP000005087">
    <property type="component" value="Chromosome"/>
</dbReference>
<dbReference type="NCBIfam" id="TIGR00426">
    <property type="entry name" value="competence protein ComEA helix-hairpin-helix repeat region"/>
    <property type="match status" value="1"/>
</dbReference>
<accession>I1D035</accession>
<gene>
    <name evidence="4" type="ORF">SacglDRAFT_01386</name>
</gene>
<reference evidence="5" key="2">
    <citation type="submission" date="2012-01" db="EMBL/GenBank/DDBJ databases">
        <title>Noncontiguous Finished sequence of chromosome of Saccharomonospora glauca K62.</title>
        <authorList>
            <consortium name="US DOE Joint Genome Institute"/>
            <person name="Lucas S."/>
            <person name="Han J."/>
            <person name="Lapidus A."/>
            <person name="Cheng J.-F."/>
            <person name="Goodwin L."/>
            <person name="Pitluck S."/>
            <person name="Peters L."/>
            <person name="Mikhailova N."/>
            <person name="Held B."/>
            <person name="Detter J.C."/>
            <person name="Han C."/>
            <person name="Tapia R."/>
            <person name="Land M."/>
            <person name="Hauser L."/>
            <person name="Kyrpides N."/>
            <person name="Ivanova N."/>
            <person name="Pagani I."/>
            <person name="Brambilla E.-M."/>
            <person name="Klenk H.-P."/>
            <person name="Woyke T."/>
        </authorList>
    </citation>
    <scope>NUCLEOTIDE SEQUENCE [LARGE SCALE GENOMIC DNA]</scope>
    <source>
        <strain evidence="5">K62</strain>
    </source>
</reference>
<name>I1D035_9PSEU</name>
<sequence length="259" mass="26818">MRLAQLAAEVQGRSEHAETAERSSPRHGAPLGETTVAGLVERWRPGARRAVTGRRGRGVIAAAVIGVLGGGVVTAMVLGSAPEPERPPPLPSVRQVSASHSVSPRSSPSTVPTSLVVSVVGTVAEPGLVTVEPGARVADVIELAGGAKRDTDLLTVNLARRVSDGEQIYVGVTPPPGVSPRPSGAEGAPSATGTTGKVDLNSADRELLQTLPGVGEVTAERILEWRERHGGFTSVEQLREVDGIGAKRFARLRDQVTVG</sequence>
<organism evidence="4 5">
    <name type="scientific">Saccharomonospora glauca K62</name>
    <dbReference type="NCBI Taxonomy" id="928724"/>
    <lineage>
        <taxon>Bacteria</taxon>
        <taxon>Bacillati</taxon>
        <taxon>Actinomycetota</taxon>
        <taxon>Actinomycetes</taxon>
        <taxon>Pseudonocardiales</taxon>
        <taxon>Pseudonocardiaceae</taxon>
        <taxon>Saccharomonospora</taxon>
    </lineage>
</organism>
<dbReference type="Pfam" id="PF10531">
    <property type="entry name" value="SLBB"/>
    <property type="match status" value="1"/>
</dbReference>
<dbReference type="GO" id="GO:0015628">
    <property type="term" value="P:protein secretion by the type II secretion system"/>
    <property type="evidence" value="ECO:0007669"/>
    <property type="project" value="TreeGrafter"/>
</dbReference>
<feature type="domain" description="Helix-hairpin-helix DNA-binding motif class 1" evidence="3">
    <location>
        <begin position="206"/>
        <end position="225"/>
    </location>
</feature>
<dbReference type="InterPro" id="IPR004509">
    <property type="entry name" value="Competence_ComEA_HhH"/>
</dbReference>
<evidence type="ECO:0000313" key="5">
    <source>
        <dbReference type="Proteomes" id="UP000005087"/>
    </source>
</evidence>
<dbReference type="SUPFAM" id="SSF47781">
    <property type="entry name" value="RuvA domain 2-like"/>
    <property type="match status" value="1"/>
</dbReference>
<dbReference type="InterPro" id="IPR051675">
    <property type="entry name" value="Endo/Exo/Phosphatase_dom_1"/>
</dbReference>
<feature type="compositionally biased region" description="Basic and acidic residues" evidence="1">
    <location>
        <begin position="12"/>
        <end position="24"/>
    </location>
</feature>
<dbReference type="InterPro" id="IPR019554">
    <property type="entry name" value="Soluble_ligand-bd"/>
</dbReference>
<feature type="domain" description="Helix-hairpin-helix DNA-binding motif class 1" evidence="3">
    <location>
        <begin position="236"/>
        <end position="255"/>
    </location>
</feature>
<feature type="transmembrane region" description="Helical" evidence="2">
    <location>
        <begin position="58"/>
        <end position="79"/>
    </location>
</feature>
<dbReference type="PANTHER" id="PTHR21180:SF32">
    <property type="entry name" value="ENDONUCLEASE_EXONUCLEASE_PHOSPHATASE FAMILY DOMAIN-CONTAINING PROTEIN 1"/>
    <property type="match status" value="1"/>
</dbReference>
<reference evidence="4 5" key="1">
    <citation type="submission" date="2011-09" db="EMBL/GenBank/DDBJ databases">
        <authorList>
            <consortium name="US DOE Joint Genome Institute (JGI-PGF)"/>
            <person name="Lucas S."/>
            <person name="Han J."/>
            <person name="Lapidus A."/>
            <person name="Cheng J.-F."/>
            <person name="Goodwin L."/>
            <person name="Pitluck S."/>
            <person name="Peters L."/>
            <person name="Land M.L."/>
            <person name="Hauser L."/>
            <person name="Brambilla E."/>
            <person name="Klenk H.-P."/>
            <person name="Woyke T.J."/>
        </authorList>
    </citation>
    <scope>NUCLEOTIDE SEQUENCE [LARGE SCALE GENOMIC DNA]</scope>
    <source>
        <strain evidence="4 5">K62</strain>
    </source>
</reference>
<feature type="region of interest" description="Disordered" evidence="1">
    <location>
        <begin position="80"/>
        <end position="112"/>
    </location>
</feature>
<evidence type="ECO:0000259" key="3">
    <source>
        <dbReference type="SMART" id="SM00278"/>
    </source>
</evidence>
<feature type="region of interest" description="Disordered" evidence="1">
    <location>
        <begin position="9"/>
        <end position="33"/>
    </location>
</feature>
<dbReference type="EMBL" id="CM001484">
    <property type="protein sequence ID" value="EIE98309.1"/>
    <property type="molecule type" value="Genomic_DNA"/>
</dbReference>
<keyword evidence="5" id="KW-1185">Reference proteome</keyword>
<dbReference type="InterPro" id="IPR010994">
    <property type="entry name" value="RuvA_2-like"/>
</dbReference>
<evidence type="ECO:0000256" key="2">
    <source>
        <dbReference type="SAM" id="Phobius"/>
    </source>
</evidence>
<dbReference type="eggNOG" id="COG1555">
    <property type="taxonomic scope" value="Bacteria"/>
</dbReference>
<feature type="region of interest" description="Disordered" evidence="1">
    <location>
        <begin position="172"/>
        <end position="198"/>
    </location>
</feature>
<dbReference type="AlphaFoldDB" id="I1D035"/>
<dbReference type="Gene3D" id="1.10.150.320">
    <property type="entry name" value="Photosystem II 12 kDa extrinsic protein"/>
    <property type="match status" value="1"/>
</dbReference>
<dbReference type="PANTHER" id="PTHR21180">
    <property type="entry name" value="ENDONUCLEASE/EXONUCLEASE/PHOSPHATASE FAMILY DOMAIN-CONTAINING PROTEIN 1"/>
    <property type="match status" value="1"/>
</dbReference>
<dbReference type="InterPro" id="IPR003583">
    <property type="entry name" value="Hlx-hairpin-Hlx_DNA-bd_motif"/>
</dbReference>
<dbReference type="GO" id="GO:0003677">
    <property type="term" value="F:DNA binding"/>
    <property type="evidence" value="ECO:0007669"/>
    <property type="project" value="InterPro"/>
</dbReference>
<dbReference type="GO" id="GO:0015627">
    <property type="term" value="C:type II protein secretion system complex"/>
    <property type="evidence" value="ECO:0007669"/>
    <property type="project" value="TreeGrafter"/>
</dbReference>
<dbReference type="SMART" id="SM00278">
    <property type="entry name" value="HhH1"/>
    <property type="match status" value="2"/>
</dbReference>
<keyword evidence="2" id="KW-0472">Membrane</keyword>
<dbReference type="HOGENOM" id="CLU_052011_0_1_11"/>
<evidence type="ECO:0000256" key="1">
    <source>
        <dbReference type="SAM" id="MobiDB-lite"/>
    </source>
</evidence>
<protein>
    <submittedName>
        <fullName evidence="4">Competence protein ComEA-like protein with helix-hairpin-helix repeat region</fullName>
    </submittedName>
</protein>